<dbReference type="Proteomes" id="UP001479436">
    <property type="component" value="Unassembled WGS sequence"/>
</dbReference>
<accession>A0ABR2WTR8</accession>
<dbReference type="PANTHER" id="PTHR12425:SF5">
    <property type="entry name" value="SYNEMBRYN"/>
    <property type="match status" value="1"/>
</dbReference>
<gene>
    <name evidence="4" type="ORF">K7432_007131</name>
</gene>
<evidence type="ECO:0000313" key="5">
    <source>
        <dbReference type="Proteomes" id="UP001479436"/>
    </source>
</evidence>
<evidence type="ECO:0000313" key="4">
    <source>
        <dbReference type="EMBL" id="KAK9764940.1"/>
    </source>
</evidence>
<keyword evidence="3" id="KW-0143">Chaperone</keyword>
<keyword evidence="5" id="KW-1185">Reference proteome</keyword>
<dbReference type="InterPro" id="IPR019318">
    <property type="entry name" value="Gua_nucleotide_exch_fac_Ric8"/>
</dbReference>
<dbReference type="Pfam" id="PF10165">
    <property type="entry name" value="Ric8"/>
    <property type="match status" value="1"/>
</dbReference>
<proteinExistence type="inferred from homology"/>
<reference evidence="4 5" key="1">
    <citation type="submission" date="2023-04" db="EMBL/GenBank/DDBJ databases">
        <title>Genome of Basidiobolus ranarum AG-B5.</title>
        <authorList>
            <person name="Stajich J.E."/>
            <person name="Carter-House D."/>
            <person name="Gryganskyi A."/>
        </authorList>
    </citation>
    <scope>NUCLEOTIDE SEQUENCE [LARGE SCALE GENOMIC DNA]</scope>
    <source>
        <strain evidence="4 5">AG-B5</strain>
    </source>
</reference>
<comment type="caution">
    <text evidence="4">The sequence shown here is derived from an EMBL/GenBank/DDBJ whole genome shotgun (WGS) entry which is preliminary data.</text>
</comment>
<dbReference type="EMBL" id="JASJQH010000340">
    <property type="protein sequence ID" value="KAK9764940.1"/>
    <property type="molecule type" value="Genomic_DNA"/>
</dbReference>
<sequence length="511" mass="56088">MESYISLADRRSSEAIFESLNKDLAGSQVSNLQARQKLVAALVSDLSNEEVYTHWDQKALLLVLQGLKMLCREVDAAKSLYTSEGIRALMRHSELLPTTSGDDSVTVQESLRCLANCLLLDASTRRIFYNEGGVGFVASKILSSSLSMDSEFLFGRILFLATVSSPEAVSTLADNAEFLSKIDSIICKCISPPSAVSSSVFSSAMIISEYLKMLFNMITNFVSCTDTKNPEDDDQASKQELSAKYSSLIPTLIRVVTEIPYDNSAPVSPPHSHVIHVLLNISITGLEPLWFSQDSQEPYILVTTLIEMLKGVLSNCFAEDTHSSDDLTSLDSFLPPFLILMSNLARENSHACSLMKESLLPENIDRSKPLGKGQSVSDYLISLLTAGAVNRTKDTAGEFIYILCDQDASKFVDQVGYGNAIGFLTNRGIPFSHPTSHSQGENGSSVNPVTGQYVDKEAPDLSTMTDEEKEQEAERLFVLFERLNKTGVIKVKNPIVEAMQSGKIHEIDDEN</sequence>
<comment type="similarity">
    <text evidence="1">Belongs to the synembryn family.</text>
</comment>
<evidence type="ECO:0000256" key="1">
    <source>
        <dbReference type="ARBA" id="ARBA00009049"/>
    </source>
</evidence>
<evidence type="ECO:0000256" key="3">
    <source>
        <dbReference type="ARBA" id="ARBA00023186"/>
    </source>
</evidence>
<evidence type="ECO:0000256" key="2">
    <source>
        <dbReference type="ARBA" id="ARBA00022658"/>
    </source>
</evidence>
<keyword evidence="2" id="KW-0344">Guanine-nucleotide releasing factor</keyword>
<name>A0ABR2WTR8_9FUNG</name>
<protein>
    <submittedName>
        <fullName evidence="4">Uncharacterized protein</fullName>
    </submittedName>
</protein>
<dbReference type="PANTHER" id="PTHR12425">
    <property type="entry name" value="SYNEMBRYN"/>
    <property type="match status" value="1"/>
</dbReference>
<organism evidence="4 5">
    <name type="scientific">Basidiobolus ranarum</name>
    <dbReference type="NCBI Taxonomy" id="34480"/>
    <lineage>
        <taxon>Eukaryota</taxon>
        <taxon>Fungi</taxon>
        <taxon>Fungi incertae sedis</taxon>
        <taxon>Zoopagomycota</taxon>
        <taxon>Entomophthoromycotina</taxon>
        <taxon>Basidiobolomycetes</taxon>
        <taxon>Basidiobolales</taxon>
        <taxon>Basidiobolaceae</taxon>
        <taxon>Basidiobolus</taxon>
    </lineage>
</organism>